<evidence type="ECO:0000259" key="11">
    <source>
        <dbReference type="PROSITE" id="PS50850"/>
    </source>
</evidence>
<evidence type="ECO:0000256" key="4">
    <source>
        <dbReference type="ARBA" id="ARBA00022597"/>
    </source>
</evidence>
<feature type="transmembrane region" description="Helical" evidence="10">
    <location>
        <begin position="32"/>
        <end position="50"/>
    </location>
</feature>
<sequence>MLGFLKNYSSPRGNLLGSKMFGSESRGSRKNLNIFIVLFVTFISYCMLHACRKSLPVAKNKLQGKCEPPNETCVDGFPPFDGPSRFKYFTIMDAAWAFPYAIGMPFMGRAAEKTSRKLFLFLSLFFTGALMIIFGLGDYLDIHLLYFYVVLQILNGLVQSAGWPCIISIVSCWVPKAALGSILGIWGNHYAVGNILGQTLSSVFVEHHWGMAFISNGILCIGSSILVVLFLASKPETMGFESEAAHVQKHDYGSIQTASTGVKNYDINPSMAGYMASLFDIGGIFGNIATGILLDLVKKGGCLCFVLQVLSSLTLFLFARFGSESLVICIILLLITGFFINSPNALITGTISASLGKNLGLQGNKKASATVSAIINGIGSLGAAFAPLIVHRVSLLVNTYIDPRAGIM</sequence>
<dbReference type="PANTHER" id="PTHR43184:SF12">
    <property type="entry name" value="SUGAR PHOSPHATE EXCHANGER 3"/>
    <property type="match status" value="1"/>
</dbReference>
<dbReference type="InterPro" id="IPR036259">
    <property type="entry name" value="MFS_trans_sf"/>
</dbReference>
<evidence type="ECO:0000256" key="6">
    <source>
        <dbReference type="ARBA" id="ARBA00022989"/>
    </source>
</evidence>
<comment type="subcellular location">
    <subcellularLocation>
        <location evidence="1">Membrane</location>
        <topology evidence="1">Multi-pass membrane protein</topology>
    </subcellularLocation>
</comment>
<dbReference type="Gene3D" id="1.20.1250.20">
    <property type="entry name" value="MFS general substrate transporter like domains"/>
    <property type="match status" value="2"/>
</dbReference>
<feature type="transmembrane region" description="Helical" evidence="10">
    <location>
        <begin position="326"/>
        <end position="347"/>
    </location>
</feature>
<keyword evidence="13" id="KW-1185">Reference proteome</keyword>
<evidence type="ECO:0000256" key="9">
    <source>
        <dbReference type="ARBA" id="ARBA00042039"/>
    </source>
</evidence>
<protein>
    <recommendedName>
        <fullName evidence="8">Sugar phosphate exchanger 3</fullName>
    </recommendedName>
    <alternativeName>
        <fullName evidence="9">Solute carrier family 37 member 3</fullName>
    </alternativeName>
</protein>
<evidence type="ECO:0000256" key="1">
    <source>
        <dbReference type="ARBA" id="ARBA00004141"/>
    </source>
</evidence>
<keyword evidence="5 10" id="KW-0812">Transmembrane</keyword>
<feature type="transmembrane region" description="Helical" evidence="10">
    <location>
        <begin position="165"/>
        <end position="187"/>
    </location>
</feature>
<dbReference type="GO" id="GO:0016020">
    <property type="term" value="C:membrane"/>
    <property type="evidence" value="ECO:0007669"/>
    <property type="project" value="UniProtKB-SubCell"/>
</dbReference>
<evidence type="ECO:0000256" key="8">
    <source>
        <dbReference type="ARBA" id="ARBA00041091"/>
    </source>
</evidence>
<dbReference type="EMBL" id="JWZT01004623">
    <property type="protein sequence ID" value="KII63683.1"/>
    <property type="molecule type" value="Genomic_DNA"/>
</dbReference>
<gene>
    <name evidence="12" type="ORF">RF11_06219</name>
</gene>
<dbReference type="Proteomes" id="UP000031668">
    <property type="component" value="Unassembled WGS sequence"/>
</dbReference>
<organism evidence="12 13">
    <name type="scientific">Thelohanellus kitauei</name>
    <name type="common">Myxosporean</name>
    <dbReference type="NCBI Taxonomy" id="669202"/>
    <lineage>
        <taxon>Eukaryota</taxon>
        <taxon>Metazoa</taxon>
        <taxon>Cnidaria</taxon>
        <taxon>Myxozoa</taxon>
        <taxon>Myxosporea</taxon>
        <taxon>Bivalvulida</taxon>
        <taxon>Platysporina</taxon>
        <taxon>Myxobolidae</taxon>
        <taxon>Thelohanellus</taxon>
    </lineage>
</organism>
<dbReference type="PROSITE" id="PS50850">
    <property type="entry name" value="MFS"/>
    <property type="match status" value="1"/>
</dbReference>
<name>A0A0C2IEJ0_THEKT</name>
<keyword evidence="3" id="KW-0813">Transport</keyword>
<feature type="transmembrane region" description="Helical" evidence="10">
    <location>
        <begin position="118"/>
        <end position="136"/>
    </location>
</feature>
<evidence type="ECO:0000256" key="5">
    <source>
        <dbReference type="ARBA" id="ARBA00022692"/>
    </source>
</evidence>
<keyword evidence="6 10" id="KW-1133">Transmembrane helix</keyword>
<dbReference type="InterPro" id="IPR011701">
    <property type="entry name" value="MFS"/>
</dbReference>
<feature type="transmembrane region" description="Helical" evidence="10">
    <location>
        <begin position="300"/>
        <end position="319"/>
    </location>
</feature>
<feature type="domain" description="Major facilitator superfamily (MFS) profile" evidence="11">
    <location>
        <begin position="30"/>
        <end position="408"/>
    </location>
</feature>
<dbReference type="OrthoDB" id="3639251at2759"/>
<evidence type="ECO:0000256" key="2">
    <source>
        <dbReference type="ARBA" id="ARBA00009598"/>
    </source>
</evidence>
<dbReference type="GO" id="GO:0022857">
    <property type="term" value="F:transmembrane transporter activity"/>
    <property type="evidence" value="ECO:0007669"/>
    <property type="project" value="InterPro"/>
</dbReference>
<feature type="transmembrane region" description="Helical" evidence="10">
    <location>
        <begin position="272"/>
        <end position="294"/>
    </location>
</feature>
<reference evidence="12 13" key="1">
    <citation type="journal article" date="2014" name="Genome Biol. Evol.">
        <title>The genome of the myxosporean Thelohanellus kitauei shows adaptations to nutrient acquisition within its fish host.</title>
        <authorList>
            <person name="Yang Y."/>
            <person name="Xiong J."/>
            <person name="Zhou Z."/>
            <person name="Huo F."/>
            <person name="Miao W."/>
            <person name="Ran C."/>
            <person name="Liu Y."/>
            <person name="Zhang J."/>
            <person name="Feng J."/>
            <person name="Wang M."/>
            <person name="Wang M."/>
            <person name="Wang L."/>
            <person name="Yao B."/>
        </authorList>
    </citation>
    <scope>NUCLEOTIDE SEQUENCE [LARGE SCALE GENOMIC DNA]</scope>
    <source>
        <strain evidence="12">Wuqing</strain>
    </source>
</reference>
<dbReference type="InterPro" id="IPR020846">
    <property type="entry name" value="MFS_dom"/>
</dbReference>
<dbReference type="SUPFAM" id="SSF103473">
    <property type="entry name" value="MFS general substrate transporter"/>
    <property type="match status" value="1"/>
</dbReference>
<keyword evidence="4" id="KW-0762">Sugar transport</keyword>
<feature type="transmembrane region" description="Helical" evidence="10">
    <location>
        <begin position="207"/>
        <end position="232"/>
    </location>
</feature>
<evidence type="ECO:0000256" key="7">
    <source>
        <dbReference type="ARBA" id="ARBA00023136"/>
    </source>
</evidence>
<comment type="similarity">
    <text evidence="2">Belongs to the major facilitator superfamily. Organophosphate:Pi antiporter (OPA) (TC 2.A.1.4) family.</text>
</comment>
<evidence type="ECO:0000256" key="3">
    <source>
        <dbReference type="ARBA" id="ARBA00022448"/>
    </source>
</evidence>
<feature type="transmembrane region" description="Helical" evidence="10">
    <location>
        <begin position="367"/>
        <end position="390"/>
    </location>
</feature>
<keyword evidence="7 10" id="KW-0472">Membrane</keyword>
<dbReference type="InterPro" id="IPR000849">
    <property type="entry name" value="Sugar_P_transporter"/>
</dbReference>
<evidence type="ECO:0000256" key="10">
    <source>
        <dbReference type="SAM" id="Phobius"/>
    </source>
</evidence>
<comment type="caution">
    <text evidence="12">The sequence shown here is derived from an EMBL/GenBank/DDBJ whole genome shotgun (WGS) entry which is preliminary data.</text>
</comment>
<dbReference type="PANTHER" id="PTHR43184">
    <property type="entry name" value="MAJOR FACILITATOR SUPERFAMILY TRANSPORTER 16, ISOFORM B"/>
    <property type="match status" value="1"/>
</dbReference>
<feature type="transmembrane region" description="Helical" evidence="10">
    <location>
        <begin position="86"/>
        <end position="106"/>
    </location>
</feature>
<proteinExistence type="inferred from homology"/>
<dbReference type="OMA" id="WAPIYLA"/>
<dbReference type="AlphaFoldDB" id="A0A0C2IEJ0"/>
<dbReference type="PIRSF" id="PIRSF002808">
    <property type="entry name" value="Hexose_phosphate_transp"/>
    <property type="match status" value="1"/>
</dbReference>
<evidence type="ECO:0000313" key="12">
    <source>
        <dbReference type="EMBL" id="KII63683.1"/>
    </source>
</evidence>
<dbReference type="Pfam" id="PF07690">
    <property type="entry name" value="MFS_1"/>
    <property type="match status" value="1"/>
</dbReference>
<evidence type="ECO:0000313" key="13">
    <source>
        <dbReference type="Proteomes" id="UP000031668"/>
    </source>
</evidence>
<accession>A0A0C2IEJ0</accession>